<organism evidence="2 3">
    <name type="scientific">Mycena albidolilacea</name>
    <dbReference type="NCBI Taxonomy" id="1033008"/>
    <lineage>
        <taxon>Eukaryota</taxon>
        <taxon>Fungi</taxon>
        <taxon>Dikarya</taxon>
        <taxon>Basidiomycota</taxon>
        <taxon>Agaricomycotina</taxon>
        <taxon>Agaricomycetes</taxon>
        <taxon>Agaricomycetidae</taxon>
        <taxon>Agaricales</taxon>
        <taxon>Marasmiineae</taxon>
        <taxon>Mycenaceae</taxon>
        <taxon>Mycena</taxon>
    </lineage>
</organism>
<feature type="compositionally biased region" description="Basic and acidic residues" evidence="1">
    <location>
        <begin position="143"/>
        <end position="155"/>
    </location>
</feature>
<evidence type="ECO:0000313" key="3">
    <source>
        <dbReference type="Proteomes" id="UP001218218"/>
    </source>
</evidence>
<dbReference type="EMBL" id="JARIHO010000004">
    <property type="protein sequence ID" value="KAJ7362787.1"/>
    <property type="molecule type" value="Genomic_DNA"/>
</dbReference>
<feature type="region of interest" description="Disordered" evidence="1">
    <location>
        <begin position="90"/>
        <end position="110"/>
    </location>
</feature>
<reference evidence="2" key="1">
    <citation type="submission" date="2023-03" db="EMBL/GenBank/DDBJ databases">
        <title>Massive genome expansion in bonnet fungi (Mycena s.s.) driven by repeated elements and novel gene families across ecological guilds.</title>
        <authorList>
            <consortium name="Lawrence Berkeley National Laboratory"/>
            <person name="Harder C.B."/>
            <person name="Miyauchi S."/>
            <person name="Viragh M."/>
            <person name="Kuo A."/>
            <person name="Thoen E."/>
            <person name="Andreopoulos B."/>
            <person name="Lu D."/>
            <person name="Skrede I."/>
            <person name="Drula E."/>
            <person name="Henrissat B."/>
            <person name="Morin E."/>
            <person name="Kohler A."/>
            <person name="Barry K."/>
            <person name="LaButti K."/>
            <person name="Morin E."/>
            <person name="Salamov A."/>
            <person name="Lipzen A."/>
            <person name="Mereny Z."/>
            <person name="Hegedus B."/>
            <person name="Baldrian P."/>
            <person name="Stursova M."/>
            <person name="Weitz H."/>
            <person name="Taylor A."/>
            <person name="Grigoriev I.V."/>
            <person name="Nagy L.G."/>
            <person name="Martin F."/>
            <person name="Kauserud H."/>
        </authorList>
    </citation>
    <scope>NUCLEOTIDE SEQUENCE</scope>
    <source>
        <strain evidence="2">CBHHK002</strain>
    </source>
</reference>
<dbReference type="Proteomes" id="UP001218218">
    <property type="component" value="Unassembled WGS sequence"/>
</dbReference>
<keyword evidence="3" id="KW-1185">Reference proteome</keyword>
<protein>
    <submittedName>
        <fullName evidence="2">Uncharacterized protein</fullName>
    </submittedName>
</protein>
<sequence>MEEHLALTHPEVSPCNPDGLQRLPHAVWTAMEITFTEHRGLGIPEGEIPAPFSCVTRPDEDVEESQPGSLPRISEGNTFLKQATFLSALDKGGPEAPKAEGAPSWPFNDDEFNPVAMVPATPEARIPITINASFPPHARSSGPRHDEAPHNRDELATPLFSPPQTAASTSSNTVASMSSASMPTESSNKEDI</sequence>
<dbReference type="AlphaFoldDB" id="A0AAD7F2E3"/>
<feature type="region of interest" description="Disordered" evidence="1">
    <location>
        <begin position="130"/>
        <end position="192"/>
    </location>
</feature>
<proteinExistence type="predicted"/>
<evidence type="ECO:0000313" key="2">
    <source>
        <dbReference type="EMBL" id="KAJ7362787.1"/>
    </source>
</evidence>
<name>A0AAD7F2E3_9AGAR</name>
<evidence type="ECO:0000256" key="1">
    <source>
        <dbReference type="SAM" id="MobiDB-lite"/>
    </source>
</evidence>
<gene>
    <name evidence="2" type="ORF">DFH08DRAFT_951024</name>
</gene>
<feature type="compositionally biased region" description="Low complexity" evidence="1">
    <location>
        <begin position="165"/>
        <end position="182"/>
    </location>
</feature>
<accession>A0AAD7F2E3</accession>
<comment type="caution">
    <text evidence="2">The sequence shown here is derived from an EMBL/GenBank/DDBJ whole genome shotgun (WGS) entry which is preliminary data.</text>
</comment>